<evidence type="ECO:0000313" key="2">
    <source>
        <dbReference type="EMBL" id="PON81601.1"/>
    </source>
</evidence>
<protein>
    <submittedName>
        <fullName evidence="2">Uncharacterized protein</fullName>
    </submittedName>
</protein>
<feature type="non-terminal residue" evidence="2">
    <location>
        <position position="114"/>
    </location>
</feature>
<dbReference type="EMBL" id="JXTC01000213">
    <property type="protein sequence ID" value="PON81601.1"/>
    <property type="molecule type" value="Genomic_DNA"/>
</dbReference>
<keyword evidence="3" id="KW-1185">Reference proteome</keyword>
<reference evidence="3" key="1">
    <citation type="submission" date="2016-06" db="EMBL/GenBank/DDBJ databases">
        <title>Parallel loss of symbiosis genes in relatives of nitrogen-fixing non-legume Parasponia.</title>
        <authorList>
            <person name="Van Velzen R."/>
            <person name="Holmer R."/>
            <person name="Bu F."/>
            <person name="Rutten L."/>
            <person name="Van Zeijl A."/>
            <person name="Liu W."/>
            <person name="Santuari L."/>
            <person name="Cao Q."/>
            <person name="Sharma T."/>
            <person name="Shen D."/>
            <person name="Roswanjaya Y."/>
            <person name="Wardhani T."/>
            <person name="Kalhor M.S."/>
            <person name="Jansen J."/>
            <person name="Van den Hoogen J."/>
            <person name="Gungor B."/>
            <person name="Hartog M."/>
            <person name="Hontelez J."/>
            <person name="Verver J."/>
            <person name="Yang W.-C."/>
            <person name="Schijlen E."/>
            <person name="Repin R."/>
            <person name="Schilthuizen M."/>
            <person name="Schranz E."/>
            <person name="Heidstra R."/>
            <person name="Miyata K."/>
            <person name="Fedorova E."/>
            <person name="Kohlen W."/>
            <person name="Bisseling T."/>
            <person name="Smit S."/>
            <person name="Geurts R."/>
        </authorList>
    </citation>
    <scope>NUCLEOTIDE SEQUENCE [LARGE SCALE GENOMIC DNA]</scope>
    <source>
        <strain evidence="3">cv. RG33-2</strain>
    </source>
</reference>
<organism evidence="2 3">
    <name type="scientific">Trema orientale</name>
    <name type="common">Charcoal tree</name>
    <name type="synonym">Celtis orientalis</name>
    <dbReference type="NCBI Taxonomy" id="63057"/>
    <lineage>
        <taxon>Eukaryota</taxon>
        <taxon>Viridiplantae</taxon>
        <taxon>Streptophyta</taxon>
        <taxon>Embryophyta</taxon>
        <taxon>Tracheophyta</taxon>
        <taxon>Spermatophyta</taxon>
        <taxon>Magnoliopsida</taxon>
        <taxon>eudicotyledons</taxon>
        <taxon>Gunneridae</taxon>
        <taxon>Pentapetalae</taxon>
        <taxon>rosids</taxon>
        <taxon>fabids</taxon>
        <taxon>Rosales</taxon>
        <taxon>Cannabaceae</taxon>
        <taxon>Trema</taxon>
    </lineage>
</organism>
<comment type="caution">
    <text evidence="2">The sequence shown here is derived from an EMBL/GenBank/DDBJ whole genome shotgun (WGS) entry which is preliminary data.</text>
</comment>
<gene>
    <name evidence="2" type="ORF">TorRG33x02_226390</name>
</gene>
<keyword evidence="1" id="KW-1133">Transmembrane helix</keyword>
<keyword evidence="1" id="KW-0472">Membrane</keyword>
<feature type="transmembrane region" description="Helical" evidence="1">
    <location>
        <begin position="68"/>
        <end position="85"/>
    </location>
</feature>
<evidence type="ECO:0000313" key="3">
    <source>
        <dbReference type="Proteomes" id="UP000237000"/>
    </source>
</evidence>
<proteinExistence type="predicted"/>
<keyword evidence="1" id="KW-0812">Transmembrane</keyword>
<dbReference type="OrthoDB" id="10515440at2759"/>
<sequence length="114" mass="13511">MFKLISLVSKRKAKAFLSALFVDTNIIRECFNPVSGILPTFGICFNFLFFQLKMMVIIKDSYLSSKYYVLKMFVSIYVVNILRFMCFLHESLCQLYGRMREPIWLLCFPLFLFV</sequence>
<dbReference type="Proteomes" id="UP000237000">
    <property type="component" value="Unassembled WGS sequence"/>
</dbReference>
<feature type="transmembrane region" description="Helical" evidence="1">
    <location>
        <begin position="36"/>
        <end position="56"/>
    </location>
</feature>
<dbReference type="AlphaFoldDB" id="A0A2P5E7S1"/>
<dbReference type="InParanoid" id="A0A2P5E7S1"/>
<evidence type="ECO:0000256" key="1">
    <source>
        <dbReference type="SAM" id="Phobius"/>
    </source>
</evidence>
<accession>A0A2P5E7S1</accession>
<name>A0A2P5E7S1_TREOI</name>